<dbReference type="AlphaFoldDB" id="A0A024GPN3"/>
<evidence type="ECO:0000256" key="1">
    <source>
        <dbReference type="SAM" id="SignalP"/>
    </source>
</evidence>
<feature type="chain" id="PRO_5001529715" description="Saposin B-type domain-containing protein" evidence="1">
    <location>
        <begin position="17"/>
        <end position="153"/>
    </location>
</feature>
<evidence type="ECO:0000313" key="3">
    <source>
        <dbReference type="Proteomes" id="UP000053237"/>
    </source>
</evidence>
<dbReference type="InParanoid" id="A0A024GPN3"/>
<dbReference type="EMBL" id="CAIX01000228">
    <property type="protein sequence ID" value="CCI48478.1"/>
    <property type="molecule type" value="Genomic_DNA"/>
</dbReference>
<dbReference type="Proteomes" id="UP000053237">
    <property type="component" value="Unassembled WGS sequence"/>
</dbReference>
<keyword evidence="1" id="KW-0732">Signal</keyword>
<protein>
    <recommendedName>
        <fullName evidence="4">Saposin B-type domain-containing protein</fullName>
    </recommendedName>
</protein>
<name>A0A024GPN3_9STRA</name>
<reference evidence="2 3" key="1">
    <citation type="submission" date="2012-05" db="EMBL/GenBank/DDBJ databases">
        <title>Recombination and specialization in a pathogen metapopulation.</title>
        <authorList>
            <person name="Gardiner A."/>
            <person name="Kemen E."/>
            <person name="Schultz-Larsen T."/>
            <person name="MacLean D."/>
            <person name="Van Oosterhout C."/>
            <person name="Jones J.D.G."/>
        </authorList>
    </citation>
    <scope>NUCLEOTIDE SEQUENCE [LARGE SCALE GENOMIC DNA]</scope>
    <source>
        <strain evidence="2 3">Ac Nc2</strain>
    </source>
</reference>
<organism evidence="2 3">
    <name type="scientific">Albugo candida</name>
    <dbReference type="NCBI Taxonomy" id="65357"/>
    <lineage>
        <taxon>Eukaryota</taxon>
        <taxon>Sar</taxon>
        <taxon>Stramenopiles</taxon>
        <taxon>Oomycota</taxon>
        <taxon>Peronosporomycetes</taxon>
        <taxon>Albuginales</taxon>
        <taxon>Albuginaceae</taxon>
        <taxon>Albugo</taxon>
    </lineage>
</organism>
<evidence type="ECO:0000313" key="2">
    <source>
        <dbReference type="EMBL" id="CCI48478.1"/>
    </source>
</evidence>
<sequence length="153" mass="17157">MLRALAILLSLVCLNAQAPEDAHIISIPHDAICPQTQVNEALETGYKNCIQGTDGGNCKEFLRKVTIWVIKAFEELQKLTPAHERTSQSRAPQDHDIEMGLLESELPKCAEETVPRESIKEFCVKVYEAFRTALVEIVDQTPILSAAYWSDFL</sequence>
<keyword evidence="3" id="KW-1185">Reference proteome</keyword>
<evidence type="ECO:0008006" key="4">
    <source>
        <dbReference type="Google" id="ProtNLM"/>
    </source>
</evidence>
<proteinExistence type="predicted"/>
<accession>A0A024GPN3</accession>
<comment type="caution">
    <text evidence="2">The sequence shown here is derived from an EMBL/GenBank/DDBJ whole genome shotgun (WGS) entry which is preliminary data.</text>
</comment>
<feature type="signal peptide" evidence="1">
    <location>
        <begin position="1"/>
        <end position="16"/>
    </location>
</feature>
<gene>
    <name evidence="2" type="ORF">BN9_096080</name>
</gene>